<accession>A0AAD8PKX8</accession>
<name>A0AAD8PKX8_9PEZI</name>
<dbReference type="EC" id="3.4.-.-" evidence="14"/>
<evidence type="ECO:0000256" key="6">
    <source>
        <dbReference type="ARBA" id="ARBA00022525"/>
    </source>
</evidence>
<dbReference type="GO" id="GO:0004177">
    <property type="term" value="F:aminopeptidase activity"/>
    <property type="evidence" value="ECO:0007669"/>
    <property type="project" value="UniProtKB-KW"/>
</dbReference>
<comment type="similarity">
    <text evidence="3">Belongs to the peptidase M28 family. M28A subfamily.</text>
</comment>
<evidence type="ECO:0000256" key="8">
    <source>
        <dbReference type="ARBA" id="ARBA00022723"/>
    </source>
</evidence>
<comment type="cofactor">
    <cofactor evidence="1">
        <name>Zn(2+)</name>
        <dbReference type="ChEBI" id="CHEBI:29105"/>
    </cofactor>
</comment>
<evidence type="ECO:0000256" key="11">
    <source>
        <dbReference type="ARBA" id="ARBA00022833"/>
    </source>
</evidence>
<dbReference type="InterPro" id="IPR046450">
    <property type="entry name" value="PA_dom_sf"/>
</dbReference>
<evidence type="ECO:0000256" key="3">
    <source>
        <dbReference type="ARBA" id="ARBA00005957"/>
    </source>
</evidence>
<evidence type="ECO:0000256" key="12">
    <source>
        <dbReference type="ARBA" id="ARBA00023049"/>
    </source>
</evidence>
<keyword evidence="13" id="KW-0325">Glycoprotein</keyword>
<keyword evidence="10 14" id="KW-0378">Hydrolase</keyword>
<dbReference type="Gene3D" id="3.40.630.10">
    <property type="entry name" value="Zn peptidases"/>
    <property type="match status" value="1"/>
</dbReference>
<evidence type="ECO:0000256" key="9">
    <source>
        <dbReference type="ARBA" id="ARBA00022729"/>
    </source>
</evidence>
<feature type="chain" id="PRO_5041773644" description="Peptide hydrolase" evidence="14">
    <location>
        <begin position="17"/>
        <end position="499"/>
    </location>
</feature>
<evidence type="ECO:0000256" key="13">
    <source>
        <dbReference type="ARBA" id="ARBA00023180"/>
    </source>
</evidence>
<dbReference type="InterPro" id="IPR007484">
    <property type="entry name" value="Peptidase_M28"/>
</dbReference>
<keyword evidence="8 14" id="KW-0479">Metal-binding</keyword>
<organism evidence="17 18">
    <name type="scientific">Colletotrichum navitas</name>
    <dbReference type="NCBI Taxonomy" id="681940"/>
    <lineage>
        <taxon>Eukaryota</taxon>
        <taxon>Fungi</taxon>
        <taxon>Dikarya</taxon>
        <taxon>Ascomycota</taxon>
        <taxon>Pezizomycotina</taxon>
        <taxon>Sordariomycetes</taxon>
        <taxon>Hypocreomycetidae</taxon>
        <taxon>Glomerellales</taxon>
        <taxon>Glomerellaceae</taxon>
        <taxon>Colletotrichum</taxon>
        <taxon>Colletotrichum graminicola species complex</taxon>
    </lineage>
</organism>
<dbReference type="Proteomes" id="UP001230504">
    <property type="component" value="Unassembled WGS sequence"/>
</dbReference>
<dbReference type="Pfam" id="PF04389">
    <property type="entry name" value="Peptidase_M28"/>
    <property type="match status" value="1"/>
</dbReference>
<keyword evidence="7 14" id="KW-0645">Protease</keyword>
<keyword evidence="9 14" id="KW-0732">Signal</keyword>
<evidence type="ECO:0000313" key="18">
    <source>
        <dbReference type="Proteomes" id="UP001230504"/>
    </source>
</evidence>
<comment type="caution">
    <text evidence="17">The sequence shown here is derived from an EMBL/GenBank/DDBJ whole genome shotgun (WGS) entry which is preliminary data.</text>
</comment>
<evidence type="ECO:0000313" key="17">
    <source>
        <dbReference type="EMBL" id="KAK1569365.1"/>
    </source>
</evidence>
<reference evidence="17" key="1">
    <citation type="submission" date="2021-06" db="EMBL/GenBank/DDBJ databases">
        <title>Comparative genomics, transcriptomics and evolutionary studies reveal genomic signatures of adaptation to plant cell wall in hemibiotrophic fungi.</title>
        <authorList>
            <consortium name="DOE Joint Genome Institute"/>
            <person name="Baroncelli R."/>
            <person name="Diaz J.F."/>
            <person name="Benocci T."/>
            <person name="Peng M."/>
            <person name="Battaglia E."/>
            <person name="Haridas S."/>
            <person name="Andreopoulos W."/>
            <person name="Labutti K."/>
            <person name="Pangilinan J."/>
            <person name="Floch G.L."/>
            <person name="Makela M.R."/>
            <person name="Henrissat B."/>
            <person name="Grigoriev I.V."/>
            <person name="Crouch J.A."/>
            <person name="De Vries R.P."/>
            <person name="Sukno S.A."/>
            <person name="Thon M.R."/>
        </authorList>
    </citation>
    <scope>NUCLEOTIDE SEQUENCE</scope>
    <source>
        <strain evidence="17">CBS 125086</strain>
    </source>
</reference>
<evidence type="ECO:0000256" key="1">
    <source>
        <dbReference type="ARBA" id="ARBA00001947"/>
    </source>
</evidence>
<evidence type="ECO:0000256" key="5">
    <source>
        <dbReference type="ARBA" id="ARBA00022438"/>
    </source>
</evidence>
<dbReference type="GO" id="GO:0005576">
    <property type="term" value="C:extracellular region"/>
    <property type="evidence" value="ECO:0007669"/>
    <property type="project" value="UniProtKB-SubCell"/>
</dbReference>
<dbReference type="AlphaFoldDB" id="A0AAD8PKX8"/>
<dbReference type="InterPro" id="IPR041756">
    <property type="entry name" value="M28_SGAP-like"/>
</dbReference>
<evidence type="ECO:0000256" key="10">
    <source>
        <dbReference type="ARBA" id="ARBA00022801"/>
    </source>
</evidence>
<keyword evidence="18" id="KW-1185">Reference proteome</keyword>
<evidence type="ECO:0000259" key="16">
    <source>
        <dbReference type="Pfam" id="PF04389"/>
    </source>
</evidence>
<keyword evidence="6" id="KW-0964">Secreted</keyword>
<protein>
    <recommendedName>
        <fullName evidence="14">Peptide hydrolase</fullName>
        <ecNumber evidence="14">3.4.-.-</ecNumber>
    </recommendedName>
</protein>
<dbReference type="GO" id="GO:0006508">
    <property type="term" value="P:proteolysis"/>
    <property type="evidence" value="ECO:0007669"/>
    <property type="project" value="UniProtKB-KW"/>
</dbReference>
<dbReference type="PANTHER" id="PTHR12147">
    <property type="entry name" value="METALLOPEPTIDASE M28 FAMILY MEMBER"/>
    <property type="match status" value="1"/>
</dbReference>
<dbReference type="GeneID" id="85443556"/>
<dbReference type="RefSeq" id="XP_060407618.1">
    <property type="nucleotide sequence ID" value="XM_060559316.1"/>
</dbReference>
<feature type="signal peptide" evidence="14">
    <location>
        <begin position="1"/>
        <end position="16"/>
    </location>
</feature>
<keyword evidence="12" id="KW-0482">Metalloprotease</keyword>
<proteinExistence type="inferred from homology"/>
<dbReference type="CDD" id="cd02130">
    <property type="entry name" value="PA_ScAPY_like"/>
    <property type="match status" value="1"/>
</dbReference>
<dbReference type="FunFam" id="3.40.630.10:FF:000054">
    <property type="entry name" value="Peptide hydrolase"/>
    <property type="match status" value="1"/>
</dbReference>
<comment type="subunit">
    <text evidence="4">Monomer.</text>
</comment>
<evidence type="ECO:0000256" key="4">
    <source>
        <dbReference type="ARBA" id="ARBA00011245"/>
    </source>
</evidence>
<keyword evidence="5" id="KW-0031">Aminopeptidase</keyword>
<dbReference type="SUPFAM" id="SSF52025">
    <property type="entry name" value="PA domain"/>
    <property type="match status" value="1"/>
</dbReference>
<sequence length="499" mass="52600">MRAVALTLALPALAGAFDGKPYVESDKLQALITIDDLLAGSQKLQDIADAHGGNRAFGGGGHNATVDWLVEELQKLDYYDIYKQPFTEEFIGSTAALTVNGVDVQSRPLIYTPAGNVSDAPLVAVANFGCDAQDFPATVAGGVALMARGACNLSVKTTLAKSAGAVAAIVYNDEEGDLRGSLGEESDAYAPSVGITQAEGQAFLASLKAGQDVRVHLNLVSVIENRTNYNVIAETRGGDHNNVLMIGGHADSVFAGPGVNDDGSGTVGVLTVAKALSQFTTNNAVRLAFWGAEEYGKLGSYFYVKQLNSSASELLKVRAYLNFDMIASPNYRLSIYDGDGSTFNFSGPPGSDVIKKLYERFYEARGLGHVPTQFNGRSDYAAFIENGIPAGGVFTGAEALKTEAEAALFGGMAGVAYDPNYHQAGDDINNLNHDAYLINAQAIAHSVATYSMSWDTIPPVSLPQRLWVADTAMHLKHASELTGHSHDGPCGGGVTVLIC</sequence>
<evidence type="ECO:0000256" key="2">
    <source>
        <dbReference type="ARBA" id="ARBA00004613"/>
    </source>
</evidence>
<dbReference type="GO" id="GO:0046872">
    <property type="term" value="F:metal ion binding"/>
    <property type="evidence" value="ECO:0007669"/>
    <property type="project" value="UniProtKB-KW"/>
</dbReference>
<dbReference type="Pfam" id="PF02225">
    <property type="entry name" value="PA"/>
    <property type="match status" value="1"/>
</dbReference>
<dbReference type="Gene3D" id="3.50.30.30">
    <property type="match status" value="1"/>
</dbReference>
<dbReference type="CDD" id="cd03876">
    <property type="entry name" value="M28_SGAP_like"/>
    <property type="match status" value="1"/>
</dbReference>
<dbReference type="InterPro" id="IPR045175">
    <property type="entry name" value="M28_fam"/>
</dbReference>
<dbReference type="InterPro" id="IPR003137">
    <property type="entry name" value="PA_domain"/>
</dbReference>
<evidence type="ECO:0000256" key="7">
    <source>
        <dbReference type="ARBA" id="ARBA00022670"/>
    </source>
</evidence>
<feature type="domain" description="Peptidase M28" evidence="16">
    <location>
        <begin position="230"/>
        <end position="445"/>
    </location>
</feature>
<dbReference type="GO" id="GO:0008235">
    <property type="term" value="F:metalloexopeptidase activity"/>
    <property type="evidence" value="ECO:0007669"/>
    <property type="project" value="InterPro"/>
</dbReference>
<comment type="subcellular location">
    <subcellularLocation>
        <location evidence="2">Secreted</location>
    </subcellularLocation>
</comment>
<dbReference type="PANTHER" id="PTHR12147:SF57">
    <property type="entry name" value="PEPTIDE HYDROLASE"/>
    <property type="match status" value="1"/>
</dbReference>
<evidence type="ECO:0000259" key="15">
    <source>
        <dbReference type="Pfam" id="PF02225"/>
    </source>
</evidence>
<dbReference type="SUPFAM" id="SSF53187">
    <property type="entry name" value="Zn-dependent exopeptidases"/>
    <property type="match status" value="1"/>
</dbReference>
<feature type="domain" description="PA" evidence="15">
    <location>
        <begin position="120"/>
        <end position="202"/>
    </location>
</feature>
<dbReference type="EMBL" id="JAHLJV010000138">
    <property type="protein sequence ID" value="KAK1569365.1"/>
    <property type="molecule type" value="Genomic_DNA"/>
</dbReference>
<evidence type="ECO:0000256" key="14">
    <source>
        <dbReference type="RuleBase" id="RU361240"/>
    </source>
</evidence>
<gene>
    <name evidence="17" type="ORF">LY79DRAFT_572068</name>
</gene>
<keyword evidence="11 14" id="KW-0862">Zinc</keyword>